<dbReference type="Pfam" id="PF21166">
    <property type="entry name" value="LSM12_LSM"/>
    <property type="match status" value="1"/>
</dbReference>
<keyword evidence="3" id="KW-1185">Reference proteome</keyword>
<sequence>MENHTGTRKNQEIGTQNIGNISLESTIGLRVKVRTLLDEIQTGEIYAYDATTNTLMLQKESKTPHMSPAAWDFVILKISCLKDIQLEETPEALCSRMGGDSTKDQATLLRSQIHMKPVSLDVLPVREQASRKEHQAAVARKGVGVTQEAQNLFDSLSKTLPCRWEKQSIIVLDEVYIDPPYTVEACWTDSKDSKSYSRVCKVLEGERQRLDAVSHRGG</sequence>
<dbReference type="STRING" id="1408657.A0A0W4ZRY3"/>
<dbReference type="InterPro" id="IPR019181">
    <property type="entry name" value="LSM12_ABD"/>
</dbReference>
<protein>
    <recommendedName>
        <fullName evidence="1">AD domain-containing protein</fullName>
    </recommendedName>
</protein>
<dbReference type="SMART" id="SM00995">
    <property type="entry name" value="AD"/>
    <property type="match status" value="1"/>
</dbReference>
<name>A0A0W4ZRY3_PNEJ7</name>
<comment type="caution">
    <text evidence="2">The sequence shown here is derived from an EMBL/GenBank/DDBJ whole genome shotgun (WGS) entry which is preliminary data.</text>
</comment>
<gene>
    <name evidence="2" type="ORF">T551_01212</name>
</gene>
<dbReference type="InterPro" id="IPR048478">
    <property type="entry name" value="LSM12_LSM"/>
</dbReference>
<evidence type="ECO:0000313" key="3">
    <source>
        <dbReference type="Proteomes" id="UP000053447"/>
    </source>
</evidence>
<evidence type="ECO:0000259" key="1">
    <source>
        <dbReference type="PROSITE" id="PS52001"/>
    </source>
</evidence>
<organism evidence="2 3">
    <name type="scientific">Pneumocystis jirovecii (strain RU7)</name>
    <name type="common">Human pneumocystis pneumonia agent</name>
    <dbReference type="NCBI Taxonomy" id="1408657"/>
    <lineage>
        <taxon>Eukaryota</taxon>
        <taxon>Fungi</taxon>
        <taxon>Dikarya</taxon>
        <taxon>Ascomycota</taxon>
        <taxon>Taphrinomycotina</taxon>
        <taxon>Pneumocystomycetes</taxon>
        <taxon>Pneumocystaceae</taxon>
        <taxon>Pneumocystis</taxon>
    </lineage>
</organism>
<dbReference type="AlphaFoldDB" id="A0A0W4ZRY3"/>
<dbReference type="EMBL" id="LFWA01000005">
    <property type="protein sequence ID" value="KTW31139.1"/>
    <property type="molecule type" value="Genomic_DNA"/>
</dbReference>
<dbReference type="PROSITE" id="PS52001">
    <property type="entry name" value="AD"/>
    <property type="match status" value="1"/>
</dbReference>
<dbReference type="RefSeq" id="XP_018230129.1">
    <property type="nucleotide sequence ID" value="XM_018373475.1"/>
</dbReference>
<dbReference type="InterPro" id="IPR047574">
    <property type="entry name" value="AD"/>
</dbReference>
<dbReference type="VEuPathDB" id="FungiDB:T551_01212"/>
<dbReference type="PANTHER" id="PTHR13542">
    <property type="entry name" value="LSM12 HOMOLOG"/>
    <property type="match status" value="1"/>
</dbReference>
<dbReference type="Pfam" id="PF09793">
    <property type="entry name" value="AD"/>
    <property type="match status" value="1"/>
</dbReference>
<dbReference type="GeneID" id="28939730"/>
<reference evidence="3" key="1">
    <citation type="journal article" date="2016" name="Nat. Commun.">
        <title>Genome analysis of three Pneumocystis species reveals adaptation mechanisms to life exclusively in mammalian hosts.</title>
        <authorList>
            <person name="Ma L."/>
            <person name="Chen Z."/>
            <person name="Huang D.W."/>
            <person name="Kutty G."/>
            <person name="Ishihara M."/>
            <person name="Wang H."/>
            <person name="Abouelleil A."/>
            <person name="Bishop L."/>
            <person name="Davey E."/>
            <person name="Deng R."/>
            <person name="Deng X."/>
            <person name="Fan L."/>
            <person name="Fantoni G."/>
            <person name="Fitzgerald M."/>
            <person name="Gogineni E."/>
            <person name="Goldberg J.M."/>
            <person name="Handley G."/>
            <person name="Hu X."/>
            <person name="Huber C."/>
            <person name="Jiao X."/>
            <person name="Jones K."/>
            <person name="Levin J.Z."/>
            <person name="Liu Y."/>
            <person name="Macdonald P."/>
            <person name="Melnikov A."/>
            <person name="Raley C."/>
            <person name="Sassi M."/>
            <person name="Sherman B.T."/>
            <person name="Song X."/>
            <person name="Sykes S."/>
            <person name="Tran B."/>
            <person name="Walsh L."/>
            <person name="Xia Y."/>
            <person name="Yang J."/>
            <person name="Young S."/>
            <person name="Zeng Q."/>
            <person name="Zheng X."/>
            <person name="Stephens R."/>
            <person name="Nusbaum C."/>
            <person name="Birren B.W."/>
            <person name="Azadi P."/>
            <person name="Lempicki R.A."/>
            <person name="Cuomo C.A."/>
            <person name="Kovacs J.A."/>
        </authorList>
    </citation>
    <scope>NUCLEOTIDE SEQUENCE [LARGE SCALE GENOMIC DNA]</scope>
    <source>
        <strain evidence="3">RU7</strain>
    </source>
</reference>
<dbReference type="InterPro" id="IPR039683">
    <property type="entry name" value="Lsm12-like"/>
</dbReference>
<proteinExistence type="predicted"/>
<evidence type="ECO:0000313" key="2">
    <source>
        <dbReference type="EMBL" id="KTW31139.1"/>
    </source>
</evidence>
<dbReference type="OrthoDB" id="1057137at2759"/>
<dbReference type="Proteomes" id="UP000053447">
    <property type="component" value="Unassembled WGS sequence"/>
</dbReference>
<accession>A0A0W4ZRY3</accession>
<feature type="domain" description="AD" evidence="1">
    <location>
        <begin position="116"/>
        <end position="211"/>
    </location>
</feature>